<feature type="transmembrane region" description="Helical" evidence="1">
    <location>
        <begin position="542"/>
        <end position="561"/>
    </location>
</feature>
<comment type="caution">
    <text evidence="2">The sequence shown here is derived from an EMBL/GenBank/DDBJ whole genome shotgun (WGS) entry which is preliminary data.</text>
</comment>
<organism evidence="2 3">
    <name type="scientific">Kitasatospora paranensis</name>
    <dbReference type="NCBI Taxonomy" id="258053"/>
    <lineage>
        <taxon>Bacteria</taxon>
        <taxon>Bacillati</taxon>
        <taxon>Actinomycetota</taxon>
        <taxon>Actinomycetes</taxon>
        <taxon>Kitasatosporales</taxon>
        <taxon>Streptomycetaceae</taxon>
        <taxon>Kitasatospora</taxon>
    </lineage>
</organism>
<accession>A0ABW2FUS7</accession>
<feature type="transmembrane region" description="Helical" evidence="1">
    <location>
        <begin position="509"/>
        <end position="530"/>
    </location>
</feature>
<protein>
    <submittedName>
        <fullName evidence="2">M16 family metallopeptidase</fullName>
    </submittedName>
</protein>
<evidence type="ECO:0000313" key="3">
    <source>
        <dbReference type="Proteomes" id="UP001596435"/>
    </source>
</evidence>
<dbReference type="InterPro" id="IPR011249">
    <property type="entry name" value="Metalloenz_LuxS/M16"/>
</dbReference>
<evidence type="ECO:0000313" key="2">
    <source>
        <dbReference type="EMBL" id="MFC7180028.1"/>
    </source>
</evidence>
<evidence type="ECO:0000256" key="1">
    <source>
        <dbReference type="SAM" id="Phobius"/>
    </source>
</evidence>
<gene>
    <name evidence="2" type="ORF">ACFQMG_10715</name>
</gene>
<proteinExistence type="predicted"/>
<name>A0ABW2FUS7_9ACTN</name>
<dbReference type="EMBL" id="JBHTAJ010000016">
    <property type="protein sequence ID" value="MFC7180028.1"/>
    <property type="molecule type" value="Genomic_DNA"/>
</dbReference>
<keyword evidence="1" id="KW-1133">Transmembrane helix</keyword>
<dbReference type="RefSeq" id="WP_345705898.1">
    <property type="nucleotide sequence ID" value="NZ_BAABKV010000001.1"/>
</dbReference>
<reference evidence="3" key="1">
    <citation type="journal article" date="2019" name="Int. J. Syst. Evol. Microbiol.">
        <title>The Global Catalogue of Microorganisms (GCM) 10K type strain sequencing project: providing services to taxonomists for standard genome sequencing and annotation.</title>
        <authorList>
            <consortium name="The Broad Institute Genomics Platform"/>
            <consortium name="The Broad Institute Genome Sequencing Center for Infectious Disease"/>
            <person name="Wu L."/>
            <person name="Ma J."/>
        </authorList>
    </citation>
    <scope>NUCLEOTIDE SEQUENCE [LARGE SCALE GENOMIC DNA]</scope>
    <source>
        <strain evidence="3">CGMCC 1.12859</strain>
    </source>
</reference>
<keyword evidence="1" id="KW-0812">Transmembrane</keyword>
<dbReference type="SUPFAM" id="SSF63411">
    <property type="entry name" value="LuxS/MPP-like metallohydrolase"/>
    <property type="match status" value="2"/>
</dbReference>
<keyword evidence="3" id="KW-1185">Reference proteome</keyword>
<dbReference type="Gene3D" id="3.30.830.10">
    <property type="entry name" value="Metalloenzyme, LuxS/M16 peptidase-like"/>
    <property type="match status" value="2"/>
</dbReference>
<sequence>MIHHFEVDGVPALYAPRAGRLSAGLVFRVGRADETLPGAGITHLVEHLALHRSGVQVHRFNGATGLLHTHFHLEGGEQDVRSFLLSVCQSLTALPMDRLETEKAILRTEESGRGAGAGEAMGLWRYGAQGHGLVSYPEWGVPGLHPQTVQQWADTWFTRENAALWIAGEQVPADLRLPLRPGRRMPLPAPTSALPQTPAYFDAGQGQVLFDTVLPRTAAAELYTACLDRELFQDLRQEGGYSYTVGADHTHRGDGMLTVTALADALPEQQAAALGGFVDVLARLAETGVAPEGFEALRRRADEAYAAPAIDAERLPGCAADLLSGLPVRTGDELRAELRSVAPADVHAVAQQALGGGLLRVPAGRRADWAGYRAAPTTSAAAVYGTSHRSVQAGGPELVIARDGVSLVDGTEAATVRYDACAAVLAWPDGGRRLIGTDGITVQIEPACHLLDTYSLAVVDGAVPPHLFVAMPPRQPPAPYASGAPSAAGPRAAARAADEEAKPGIGRRILGVLQTTVAVVWGLLVLMAGLGAIGDDSYGADYWIFIGFLAACEAALVYAIVRRRKRWRAARGN</sequence>
<keyword evidence="1" id="KW-0472">Membrane</keyword>
<dbReference type="Proteomes" id="UP001596435">
    <property type="component" value="Unassembled WGS sequence"/>
</dbReference>